<accession>A0ABS3JWN5</accession>
<dbReference type="Proteomes" id="UP000664628">
    <property type="component" value="Unassembled WGS sequence"/>
</dbReference>
<dbReference type="EMBL" id="JAFMYW010000034">
    <property type="protein sequence ID" value="MBO0953312.1"/>
    <property type="molecule type" value="Genomic_DNA"/>
</dbReference>
<name>A0ABS3JWN5_9BACT</name>
<feature type="transmembrane region" description="Helical" evidence="1">
    <location>
        <begin position="53"/>
        <end position="76"/>
    </location>
</feature>
<evidence type="ECO:0000313" key="3">
    <source>
        <dbReference type="Proteomes" id="UP000664628"/>
    </source>
</evidence>
<dbReference type="RefSeq" id="WP_207333264.1">
    <property type="nucleotide sequence ID" value="NZ_JAFMYW010000034.1"/>
</dbReference>
<reference evidence="2 3" key="1">
    <citation type="submission" date="2021-03" db="EMBL/GenBank/DDBJ databases">
        <title>Fibrella sp. HMF5405 genome sequencing and assembly.</title>
        <authorList>
            <person name="Kang H."/>
            <person name="Kim H."/>
            <person name="Bae S."/>
            <person name="Joh K."/>
        </authorList>
    </citation>
    <scope>NUCLEOTIDE SEQUENCE [LARGE SCALE GENOMIC DNA]</scope>
    <source>
        <strain evidence="2 3">HMF5405</strain>
    </source>
</reference>
<feature type="transmembrane region" description="Helical" evidence="1">
    <location>
        <begin position="135"/>
        <end position="155"/>
    </location>
</feature>
<keyword evidence="1" id="KW-0472">Membrane</keyword>
<evidence type="ECO:0000256" key="1">
    <source>
        <dbReference type="SAM" id="Phobius"/>
    </source>
</evidence>
<comment type="caution">
    <text evidence="2">The sequence shown here is derived from an EMBL/GenBank/DDBJ whole genome shotgun (WGS) entry which is preliminary data.</text>
</comment>
<gene>
    <name evidence="2" type="ORF">J2I46_32380</name>
</gene>
<feature type="transmembrane region" description="Helical" evidence="1">
    <location>
        <begin position="88"/>
        <end position="109"/>
    </location>
</feature>
<organism evidence="2 3">
    <name type="scientific">Fibrella forsythiae</name>
    <dbReference type="NCBI Taxonomy" id="2817061"/>
    <lineage>
        <taxon>Bacteria</taxon>
        <taxon>Pseudomonadati</taxon>
        <taxon>Bacteroidota</taxon>
        <taxon>Cytophagia</taxon>
        <taxon>Cytophagales</taxon>
        <taxon>Spirosomataceae</taxon>
        <taxon>Fibrella</taxon>
    </lineage>
</organism>
<sequence length="164" mass="17798">MRREATQEHQRATRIGGQQGLLAAGIGLLLALVLVGSLLAADGVALGSQLARFGYWLNLGIGGLIQLLGGYGYGRLAGRQILLSRRSWLLVGGGWGLAVLLTTSLLSGWTGFFQEGLGHLGTADEPFEDYIYKPFFWLFTGGLLPAMLVGSWFGWRVRKRFKGD</sequence>
<keyword evidence="3" id="KW-1185">Reference proteome</keyword>
<evidence type="ECO:0000313" key="2">
    <source>
        <dbReference type="EMBL" id="MBO0953312.1"/>
    </source>
</evidence>
<keyword evidence="1" id="KW-1133">Transmembrane helix</keyword>
<proteinExistence type="predicted"/>
<keyword evidence="1" id="KW-0812">Transmembrane</keyword>
<protein>
    <submittedName>
        <fullName evidence="2">Uncharacterized protein</fullName>
    </submittedName>
</protein>
<feature type="transmembrane region" description="Helical" evidence="1">
    <location>
        <begin position="21"/>
        <end position="41"/>
    </location>
</feature>